<dbReference type="RefSeq" id="WP_094092751.1">
    <property type="nucleotide sequence ID" value="NZ_BMHF01000016.1"/>
</dbReference>
<name>A0ABQ1GP76_9BACL</name>
<evidence type="ECO:0000256" key="6">
    <source>
        <dbReference type="ARBA" id="ARBA00022692"/>
    </source>
</evidence>
<comment type="caution">
    <text evidence="14">The sequence shown here is derived from an EMBL/GenBank/DDBJ whole genome shotgun (WGS) entry which is preliminary data.</text>
</comment>
<evidence type="ECO:0000256" key="1">
    <source>
        <dbReference type="ARBA" id="ARBA00004651"/>
    </source>
</evidence>
<evidence type="ECO:0000256" key="7">
    <source>
        <dbReference type="ARBA" id="ARBA00022989"/>
    </source>
</evidence>
<evidence type="ECO:0000259" key="13">
    <source>
        <dbReference type="Pfam" id="PF00999"/>
    </source>
</evidence>
<dbReference type="Pfam" id="PF00999">
    <property type="entry name" value="Na_H_Exchanger"/>
    <property type="match status" value="1"/>
</dbReference>
<reference evidence="15" key="1">
    <citation type="journal article" date="2019" name="Int. J. Syst. Evol. Microbiol.">
        <title>The Global Catalogue of Microorganisms (GCM) 10K type strain sequencing project: providing services to taxonomists for standard genome sequencing and annotation.</title>
        <authorList>
            <consortium name="The Broad Institute Genomics Platform"/>
            <consortium name="The Broad Institute Genome Sequencing Center for Infectious Disease"/>
            <person name="Wu L."/>
            <person name="Ma J."/>
        </authorList>
    </citation>
    <scope>NUCLEOTIDE SEQUENCE [LARGE SCALE GENOMIC DNA]</scope>
    <source>
        <strain evidence="15">CGMCC 1.15044</strain>
    </source>
</reference>
<evidence type="ECO:0000256" key="11">
    <source>
        <dbReference type="ARBA" id="ARBA00023201"/>
    </source>
</evidence>
<keyword evidence="10 12" id="KW-0472">Membrane</keyword>
<dbReference type="PANTHER" id="PTHR10110:SF195">
    <property type="entry name" value="NA(+)_H(+) ANTIPORTER NHAS2"/>
    <property type="match status" value="1"/>
</dbReference>
<feature type="transmembrane region" description="Helical" evidence="12">
    <location>
        <begin position="166"/>
        <end position="184"/>
    </location>
</feature>
<evidence type="ECO:0000256" key="3">
    <source>
        <dbReference type="ARBA" id="ARBA00022448"/>
    </source>
</evidence>
<feature type="transmembrane region" description="Helical" evidence="12">
    <location>
        <begin position="96"/>
        <end position="119"/>
    </location>
</feature>
<evidence type="ECO:0000313" key="15">
    <source>
        <dbReference type="Proteomes" id="UP000609323"/>
    </source>
</evidence>
<evidence type="ECO:0000256" key="8">
    <source>
        <dbReference type="ARBA" id="ARBA00023053"/>
    </source>
</evidence>
<feature type="transmembrane region" description="Helical" evidence="12">
    <location>
        <begin position="190"/>
        <end position="214"/>
    </location>
</feature>
<dbReference type="PANTHER" id="PTHR10110">
    <property type="entry name" value="SODIUM/HYDROGEN EXCHANGER"/>
    <property type="match status" value="1"/>
</dbReference>
<keyword evidence="6 12" id="KW-0812">Transmembrane</keyword>
<comment type="similarity">
    <text evidence="2">Belongs to the monovalent cation:proton antiporter 1 (CPA1) transporter (TC 2.A.36) family.</text>
</comment>
<dbReference type="InterPro" id="IPR018422">
    <property type="entry name" value="Cation/H_exchanger_CPA1"/>
</dbReference>
<keyword evidence="15" id="KW-1185">Reference proteome</keyword>
<accession>A0ABQ1GP76</accession>
<feature type="domain" description="Cation/H+ exchanger transmembrane" evidence="13">
    <location>
        <begin position="17"/>
        <end position="398"/>
    </location>
</feature>
<feature type="transmembrane region" description="Helical" evidence="12">
    <location>
        <begin position="32"/>
        <end position="51"/>
    </location>
</feature>
<keyword evidence="8" id="KW-0915">Sodium</keyword>
<feature type="transmembrane region" description="Helical" evidence="12">
    <location>
        <begin position="311"/>
        <end position="331"/>
    </location>
</feature>
<keyword evidence="5" id="KW-1003">Cell membrane</keyword>
<keyword evidence="3" id="KW-0813">Transport</keyword>
<keyword evidence="11" id="KW-0739">Sodium transport</keyword>
<keyword evidence="7 12" id="KW-1133">Transmembrane helix</keyword>
<feature type="transmembrane region" description="Helical" evidence="12">
    <location>
        <begin position="250"/>
        <end position="270"/>
    </location>
</feature>
<protein>
    <submittedName>
        <fullName evidence="14">Na+/H+ antiporter</fullName>
    </submittedName>
</protein>
<feature type="transmembrane region" description="Helical" evidence="12">
    <location>
        <begin position="374"/>
        <end position="393"/>
    </location>
</feature>
<sequence>MHTFNSTFIELLVLLAISITVIAVSQKLKLPYSIALVVVGLVLGLTYIPFLESAKSYITQSHVFQSIIISLFLPILLGDASIKMPVSHLKEQAKPVAALAFGGTLLSFIVIALLGYYLLKLPLPVAFTFGALMSATDPISVISIFKSLGVPKPVVAVIEGESLLNDGIAVVLFQISSIYLFTYLEMGWVGLGHGILLFCQFFLGGLVLGAALGYVFSQIIRLYDDYPLEIAFSMLLFFGCYFIAEHLQVSGVIAVVTAGLIFGSFGAKVGMSDKTKMNINSFWDTITLIANSLIFLMIGLEIKWISFSQHWLLALAAILIVLIGRTVALYVSTAPLKGFPASWKAVLNWGGLKGSLSLALALSLPQTFEGRKDVLVLTFSVVLFSLLVQGLTIKPLVLKLGLSQKDGQRGEGPNAK</sequence>
<proteinExistence type="inferred from homology"/>
<feature type="transmembrane region" description="Helical" evidence="12">
    <location>
        <begin position="63"/>
        <end position="84"/>
    </location>
</feature>
<evidence type="ECO:0000256" key="4">
    <source>
        <dbReference type="ARBA" id="ARBA00022449"/>
    </source>
</evidence>
<gene>
    <name evidence="14" type="ORF">GCM10010917_36220</name>
</gene>
<dbReference type="InterPro" id="IPR006153">
    <property type="entry name" value="Cation/H_exchanger_TM"/>
</dbReference>
<comment type="subcellular location">
    <subcellularLocation>
        <location evidence="1">Cell membrane</location>
        <topology evidence="1">Multi-pass membrane protein</topology>
    </subcellularLocation>
</comment>
<dbReference type="EMBL" id="BMHF01000016">
    <property type="protein sequence ID" value="GGA47676.1"/>
    <property type="molecule type" value="Genomic_DNA"/>
</dbReference>
<dbReference type="Gene3D" id="6.10.140.1330">
    <property type="match status" value="1"/>
</dbReference>
<evidence type="ECO:0000256" key="5">
    <source>
        <dbReference type="ARBA" id="ARBA00022475"/>
    </source>
</evidence>
<evidence type="ECO:0000256" key="12">
    <source>
        <dbReference type="SAM" id="Phobius"/>
    </source>
</evidence>
<evidence type="ECO:0000256" key="9">
    <source>
        <dbReference type="ARBA" id="ARBA00023065"/>
    </source>
</evidence>
<feature type="transmembrane region" description="Helical" evidence="12">
    <location>
        <begin position="282"/>
        <end position="305"/>
    </location>
</feature>
<dbReference type="Proteomes" id="UP000609323">
    <property type="component" value="Unassembled WGS sequence"/>
</dbReference>
<feature type="transmembrane region" description="Helical" evidence="12">
    <location>
        <begin position="226"/>
        <end position="244"/>
    </location>
</feature>
<evidence type="ECO:0000256" key="10">
    <source>
        <dbReference type="ARBA" id="ARBA00023136"/>
    </source>
</evidence>
<feature type="transmembrane region" description="Helical" evidence="12">
    <location>
        <begin position="6"/>
        <end position="25"/>
    </location>
</feature>
<evidence type="ECO:0000313" key="14">
    <source>
        <dbReference type="EMBL" id="GGA47676.1"/>
    </source>
</evidence>
<organism evidence="14 15">
    <name type="scientific">Paenibacillus physcomitrellae</name>
    <dbReference type="NCBI Taxonomy" id="1619311"/>
    <lineage>
        <taxon>Bacteria</taxon>
        <taxon>Bacillati</taxon>
        <taxon>Bacillota</taxon>
        <taxon>Bacilli</taxon>
        <taxon>Bacillales</taxon>
        <taxon>Paenibacillaceae</taxon>
        <taxon>Paenibacillus</taxon>
    </lineage>
</organism>
<keyword evidence="4" id="KW-0050">Antiport</keyword>
<keyword evidence="9" id="KW-0406">Ion transport</keyword>
<evidence type="ECO:0000256" key="2">
    <source>
        <dbReference type="ARBA" id="ARBA00007367"/>
    </source>
</evidence>